<organism evidence="6 7">
    <name type="scientific">Bugula neritina</name>
    <name type="common">Brown bryozoan</name>
    <name type="synonym">Sertularia neritina</name>
    <dbReference type="NCBI Taxonomy" id="10212"/>
    <lineage>
        <taxon>Eukaryota</taxon>
        <taxon>Metazoa</taxon>
        <taxon>Spiralia</taxon>
        <taxon>Lophotrochozoa</taxon>
        <taxon>Bryozoa</taxon>
        <taxon>Gymnolaemata</taxon>
        <taxon>Cheilostomatida</taxon>
        <taxon>Flustrina</taxon>
        <taxon>Buguloidea</taxon>
        <taxon>Bugulidae</taxon>
        <taxon>Bugula</taxon>
    </lineage>
</organism>
<dbReference type="CDD" id="cd00143">
    <property type="entry name" value="PP2Cc"/>
    <property type="match status" value="1"/>
</dbReference>
<dbReference type="Pfam" id="PF00481">
    <property type="entry name" value="PP2C"/>
    <property type="match status" value="1"/>
</dbReference>
<feature type="domain" description="PPM-type phosphatase" evidence="5">
    <location>
        <begin position="76"/>
        <end position="497"/>
    </location>
</feature>
<accession>A0A7J7JDS0</accession>
<protein>
    <submittedName>
        <fullName evidence="6">Pdp</fullName>
    </submittedName>
</protein>
<keyword evidence="1" id="KW-0479">Metal-binding</keyword>
<dbReference type="GO" id="GO:0004741">
    <property type="term" value="F:[pyruvate dehydrogenase (acetyl-transferring)]-phosphatase activity"/>
    <property type="evidence" value="ECO:0007669"/>
    <property type="project" value="TreeGrafter"/>
</dbReference>
<keyword evidence="7" id="KW-1185">Reference proteome</keyword>
<dbReference type="InterPro" id="IPR001932">
    <property type="entry name" value="PPM-type_phosphatase-like_dom"/>
</dbReference>
<gene>
    <name evidence="6" type="ORF">EB796_017450</name>
</gene>
<dbReference type="AlphaFoldDB" id="A0A7J7JDS0"/>
<dbReference type="Proteomes" id="UP000593567">
    <property type="component" value="Unassembled WGS sequence"/>
</dbReference>
<keyword evidence="3 4" id="KW-0904">Protein phosphatase</keyword>
<dbReference type="Gene3D" id="3.60.40.10">
    <property type="entry name" value="PPM-type phosphatase domain"/>
    <property type="match status" value="1"/>
</dbReference>
<sequence>MSLYSQLHMALWKLVLHHGKPNRRSSIENLLKHVSVRHAHFDPADPHFAYPRLTKAQVTKILQGNERVMKINHEAISRFESSRLAANTPIEDRNSEGYCNATDGYLFGIFDGHAGVANAQAVSERIFNYIAINLLNASEIKQFYHSMEDSNNELKLVNFLTHNATYFNSENRDLYRDAILNYTKDAISSISDWDSNFTMEKALQSAFLRLDKDLEDEAFRPADGKLNTQLLTIALSGCCALIAHIDGPHLHVANLGDCGAVLGTRNEDGTWQAKSLANAHHVDNEAEKSRLREAHLNETGSLMKDGRLLGVIEPTRTFGDFRLKLPAKLLKDTEAAVRSLRLHEEEVGPFPSYYMPPKNYYTPPYLIAKPEVLYHHLRPKDKFLVLATDGLWNMFKDREDRVIQLVADHMDGAQTIEDFELPKDRSMQLKELNERLKIRKQNIAKRAEDLNCATHLIRNALGGTPDQGLSHLQLSAMLSHPNPRLYRDDITVTVIYFDEEYLTGNLSIT</sequence>
<reference evidence="6" key="1">
    <citation type="submission" date="2020-06" db="EMBL/GenBank/DDBJ databases">
        <title>Draft genome of Bugula neritina, a colonial animal packing powerful symbionts and potential medicines.</title>
        <authorList>
            <person name="Rayko M."/>
        </authorList>
    </citation>
    <scope>NUCLEOTIDE SEQUENCE [LARGE SCALE GENOMIC DNA]</scope>
    <source>
        <strain evidence="6">Kwan_BN1</strain>
    </source>
</reference>
<dbReference type="PROSITE" id="PS51746">
    <property type="entry name" value="PPM_2"/>
    <property type="match status" value="1"/>
</dbReference>
<dbReference type="InterPro" id="IPR015655">
    <property type="entry name" value="PP2C"/>
</dbReference>
<dbReference type="GO" id="GO:0046872">
    <property type="term" value="F:metal ion binding"/>
    <property type="evidence" value="ECO:0007669"/>
    <property type="project" value="UniProtKB-KW"/>
</dbReference>
<dbReference type="PANTHER" id="PTHR13832">
    <property type="entry name" value="PROTEIN PHOSPHATASE 2C"/>
    <property type="match status" value="1"/>
</dbReference>
<evidence type="ECO:0000313" key="7">
    <source>
        <dbReference type="Proteomes" id="UP000593567"/>
    </source>
</evidence>
<dbReference type="GO" id="GO:0005739">
    <property type="term" value="C:mitochondrion"/>
    <property type="evidence" value="ECO:0007669"/>
    <property type="project" value="TreeGrafter"/>
</dbReference>
<comment type="similarity">
    <text evidence="4">Belongs to the PP2C family.</text>
</comment>
<dbReference type="SMART" id="SM00332">
    <property type="entry name" value="PP2Cc"/>
    <property type="match status" value="1"/>
</dbReference>
<dbReference type="SUPFAM" id="SSF81606">
    <property type="entry name" value="PP2C-like"/>
    <property type="match status" value="1"/>
</dbReference>
<evidence type="ECO:0000256" key="2">
    <source>
        <dbReference type="ARBA" id="ARBA00022801"/>
    </source>
</evidence>
<name>A0A7J7JDS0_BUGNE</name>
<proteinExistence type="inferred from homology"/>
<evidence type="ECO:0000256" key="1">
    <source>
        <dbReference type="ARBA" id="ARBA00022723"/>
    </source>
</evidence>
<dbReference type="PANTHER" id="PTHR13832:SF792">
    <property type="entry name" value="GM14286P"/>
    <property type="match status" value="1"/>
</dbReference>
<dbReference type="PROSITE" id="PS01032">
    <property type="entry name" value="PPM_1"/>
    <property type="match status" value="1"/>
</dbReference>
<comment type="caution">
    <text evidence="6">The sequence shown here is derived from an EMBL/GenBank/DDBJ whole genome shotgun (WGS) entry which is preliminary data.</text>
</comment>
<evidence type="ECO:0000259" key="5">
    <source>
        <dbReference type="PROSITE" id="PS51746"/>
    </source>
</evidence>
<evidence type="ECO:0000256" key="4">
    <source>
        <dbReference type="RuleBase" id="RU003465"/>
    </source>
</evidence>
<dbReference type="EMBL" id="VXIV02002600">
    <property type="protein sequence ID" value="KAF6024245.1"/>
    <property type="molecule type" value="Genomic_DNA"/>
</dbReference>
<evidence type="ECO:0000313" key="6">
    <source>
        <dbReference type="EMBL" id="KAF6024245.1"/>
    </source>
</evidence>
<dbReference type="InterPro" id="IPR000222">
    <property type="entry name" value="PP2C_BS"/>
</dbReference>
<dbReference type="InterPro" id="IPR036457">
    <property type="entry name" value="PPM-type-like_dom_sf"/>
</dbReference>
<keyword evidence="2 4" id="KW-0378">Hydrolase</keyword>
<evidence type="ECO:0000256" key="3">
    <source>
        <dbReference type="ARBA" id="ARBA00022912"/>
    </source>
</evidence>
<dbReference type="OrthoDB" id="420076at2759"/>